<evidence type="ECO:0000259" key="1">
    <source>
        <dbReference type="PROSITE" id="PS51186"/>
    </source>
</evidence>
<evidence type="ECO:0000313" key="3">
    <source>
        <dbReference type="Proteomes" id="UP001160301"/>
    </source>
</evidence>
<dbReference type="PROSITE" id="PS51186">
    <property type="entry name" value="GNAT"/>
    <property type="match status" value="1"/>
</dbReference>
<organism evidence="2 3">
    <name type="scientific">Polyangium sorediatum</name>
    <dbReference type="NCBI Taxonomy" id="889274"/>
    <lineage>
        <taxon>Bacteria</taxon>
        <taxon>Pseudomonadati</taxon>
        <taxon>Myxococcota</taxon>
        <taxon>Polyangia</taxon>
        <taxon>Polyangiales</taxon>
        <taxon>Polyangiaceae</taxon>
        <taxon>Polyangium</taxon>
    </lineage>
</organism>
<dbReference type="InterPro" id="IPR000182">
    <property type="entry name" value="GNAT_dom"/>
</dbReference>
<dbReference type="Gene3D" id="3.40.630.30">
    <property type="match status" value="1"/>
</dbReference>
<accession>A0ABT6NST2</accession>
<dbReference type="RefSeq" id="WP_284720635.1">
    <property type="nucleotide sequence ID" value="NZ_JARZHI010000014.1"/>
</dbReference>
<gene>
    <name evidence="2" type="ORF">QHF89_18020</name>
</gene>
<sequence>MTSPAPPAPSSAFLEFRPPAEDDMPHLLALQTEASIMRYYGGVQDRANIARRLQLAMEHERRFGYGLWSLYERNTGEFFGIGGVIHYDFDFEAELVEPVVCLKLEAQGRGYGRRILELLHVWCRDAGLLHRAVCRVEIGNRRMLALMDSYKGHPSSPVVRCHSMADARYTFYRAGKEAPDTPADVP</sequence>
<dbReference type="Pfam" id="PF13302">
    <property type="entry name" value="Acetyltransf_3"/>
    <property type="match status" value="1"/>
</dbReference>
<reference evidence="2 3" key="1">
    <citation type="submission" date="2023-04" db="EMBL/GenBank/DDBJ databases">
        <title>The genome sequence of Polyangium sorediatum DSM14670.</title>
        <authorList>
            <person name="Zhang X."/>
        </authorList>
    </citation>
    <scope>NUCLEOTIDE SEQUENCE [LARGE SCALE GENOMIC DNA]</scope>
    <source>
        <strain evidence="2 3">DSM 14670</strain>
    </source>
</reference>
<evidence type="ECO:0000313" key="2">
    <source>
        <dbReference type="EMBL" id="MDI1431397.1"/>
    </source>
</evidence>
<dbReference type="EMBL" id="JARZHI010000014">
    <property type="protein sequence ID" value="MDI1431397.1"/>
    <property type="molecule type" value="Genomic_DNA"/>
</dbReference>
<protein>
    <submittedName>
        <fullName evidence="2">GNAT family N-acetyltransferase</fullName>
    </submittedName>
</protein>
<dbReference type="Proteomes" id="UP001160301">
    <property type="component" value="Unassembled WGS sequence"/>
</dbReference>
<dbReference type="InterPro" id="IPR016181">
    <property type="entry name" value="Acyl_CoA_acyltransferase"/>
</dbReference>
<name>A0ABT6NST2_9BACT</name>
<feature type="domain" description="N-acetyltransferase" evidence="1">
    <location>
        <begin position="14"/>
        <end position="179"/>
    </location>
</feature>
<proteinExistence type="predicted"/>
<dbReference type="SUPFAM" id="SSF55729">
    <property type="entry name" value="Acyl-CoA N-acyltransferases (Nat)"/>
    <property type="match status" value="1"/>
</dbReference>
<keyword evidence="3" id="KW-1185">Reference proteome</keyword>
<comment type="caution">
    <text evidence="2">The sequence shown here is derived from an EMBL/GenBank/DDBJ whole genome shotgun (WGS) entry which is preliminary data.</text>
</comment>